<dbReference type="Proteomes" id="UP000821853">
    <property type="component" value="Chromosome 2"/>
</dbReference>
<protein>
    <recommendedName>
        <fullName evidence="9">Gamma-interferon inducible lysosomal thiol reductase</fullName>
    </recommendedName>
</protein>
<evidence type="ECO:0000256" key="4">
    <source>
        <dbReference type="ARBA" id="ARBA00022729"/>
    </source>
</evidence>
<keyword evidence="5" id="KW-0325">Glycoprotein</keyword>
<comment type="subcellular location">
    <subcellularLocation>
        <location evidence="1">Secreted</location>
    </subcellularLocation>
</comment>
<dbReference type="PANTHER" id="PTHR13234">
    <property type="entry name" value="GAMMA-INTERFERON INDUCIBLE LYSOSOMAL THIOL REDUCTASE GILT"/>
    <property type="match status" value="1"/>
</dbReference>
<organism evidence="7 8">
    <name type="scientific">Haemaphysalis longicornis</name>
    <name type="common">Bush tick</name>
    <dbReference type="NCBI Taxonomy" id="44386"/>
    <lineage>
        <taxon>Eukaryota</taxon>
        <taxon>Metazoa</taxon>
        <taxon>Ecdysozoa</taxon>
        <taxon>Arthropoda</taxon>
        <taxon>Chelicerata</taxon>
        <taxon>Arachnida</taxon>
        <taxon>Acari</taxon>
        <taxon>Parasitiformes</taxon>
        <taxon>Ixodida</taxon>
        <taxon>Ixodoidea</taxon>
        <taxon>Ixodidae</taxon>
        <taxon>Haemaphysalinae</taxon>
        <taxon>Haemaphysalis</taxon>
    </lineage>
</organism>
<keyword evidence="4 6" id="KW-0732">Signal</keyword>
<evidence type="ECO:0000256" key="5">
    <source>
        <dbReference type="ARBA" id="ARBA00023180"/>
    </source>
</evidence>
<feature type="chain" id="PRO_5039907532" description="Gamma-interferon inducible lysosomal thiol reductase" evidence="6">
    <location>
        <begin position="23"/>
        <end position="262"/>
    </location>
</feature>
<sequence>MKSWRPAFASVFLAAFLAVGSPSGTSRTPSGRTNQVRVKLFYETLCPYSQKFITKQLWPTYLRLSAYMRVTLVPYGMATLSETIAADGQRVNQIRCQHGHHECVANMVQACAASLYKRTYRLLAYVACMESSPTPHRVGKTCASRVGLSWSELTRCVTSKKGPRLLLKMGRKTSTHKPPIRGVPYVVVNGKQDESVQDRAAENLFALVCSMFAEPVPVACATERPGVVTGKAEVPEQANITGSSVATATTVMKEDATTAKPT</sequence>
<dbReference type="Gene3D" id="3.40.30.10">
    <property type="entry name" value="Glutaredoxin"/>
    <property type="match status" value="1"/>
</dbReference>
<reference evidence="7 8" key="1">
    <citation type="journal article" date="2020" name="Cell">
        <title>Large-Scale Comparative Analyses of Tick Genomes Elucidate Their Genetic Diversity and Vector Capacities.</title>
        <authorList>
            <consortium name="Tick Genome and Microbiome Consortium (TIGMIC)"/>
            <person name="Jia N."/>
            <person name="Wang J."/>
            <person name="Shi W."/>
            <person name="Du L."/>
            <person name="Sun Y."/>
            <person name="Zhan W."/>
            <person name="Jiang J.F."/>
            <person name="Wang Q."/>
            <person name="Zhang B."/>
            <person name="Ji P."/>
            <person name="Bell-Sakyi L."/>
            <person name="Cui X.M."/>
            <person name="Yuan T.T."/>
            <person name="Jiang B.G."/>
            <person name="Yang W.F."/>
            <person name="Lam T.T."/>
            <person name="Chang Q.C."/>
            <person name="Ding S.J."/>
            <person name="Wang X.J."/>
            <person name="Zhu J.G."/>
            <person name="Ruan X.D."/>
            <person name="Zhao L."/>
            <person name="Wei J.T."/>
            <person name="Ye R.Z."/>
            <person name="Que T.C."/>
            <person name="Du C.H."/>
            <person name="Zhou Y.H."/>
            <person name="Cheng J.X."/>
            <person name="Dai P.F."/>
            <person name="Guo W.B."/>
            <person name="Han X.H."/>
            <person name="Huang E.J."/>
            <person name="Li L.F."/>
            <person name="Wei W."/>
            <person name="Gao Y.C."/>
            <person name="Liu J.Z."/>
            <person name="Shao H.Z."/>
            <person name="Wang X."/>
            <person name="Wang C.C."/>
            <person name="Yang T.C."/>
            <person name="Huo Q.B."/>
            <person name="Li W."/>
            <person name="Chen H.Y."/>
            <person name="Chen S.E."/>
            <person name="Zhou L.G."/>
            <person name="Ni X.B."/>
            <person name="Tian J.H."/>
            <person name="Sheng Y."/>
            <person name="Liu T."/>
            <person name="Pan Y.S."/>
            <person name="Xia L.Y."/>
            <person name="Li J."/>
            <person name="Zhao F."/>
            <person name="Cao W.C."/>
        </authorList>
    </citation>
    <scope>NUCLEOTIDE SEQUENCE [LARGE SCALE GENOMIC DNA]</scope>
    <source>
        <strain evidence="7">HaeL-2018</strain>
    </source>
</reference>
<keyword evidence="3" id="KW-0964">Secreted</keyword>
<keyword evidence="8" id="KW-1185">Reference proteome</keyword>
<evidence type="ECO:0008006" key="9">
    <source>
        <dbReference type="Google" id="ProtNLM"/>
    </source>
</evidence>
<dbReference type="EMBL" id="JABSTR010000004">
    <property type="protein sequence ID" value="KAH9366274.1"/>
    <property type="molecule type" value="Genomic_DNA"/>
</dbReference>
<dbReference type="GO" id="GO:0016671">
    <property type="term" value="F:oxidoreductase activity, acting on a sulfur group of donors, disulfide as acceptor"/>
    <property type="evidence" value="ECO:0007669"/>
    <property type="project" value="InterPro"/>
</dbReference>
<comment type="caution">
    <text evidence="7">The sequence shown here is derived from an EMBL/GenBank/DDBJ whole genome shotgun (WGS) entry which is preliminary data.</text>
</comment>
<proteinExistence type="inferred from homology"/>
<comment type="similarity">
    <text evidence="2">Belongs to the GILT family.</text>
</comment>
<evidence type="ECO:0000256" key="1">
    <source>
        <dbReference type="ARBA" id="ARBA00004613"/>
    </source>
</evidence>
<dbReference type="OMA" id="SHKEVCF"/>
<evidence type="ECO:0000313" key="8">
    <source>
        <dbReference type="Proteomes" id="UP000821853"/>
    </source>
</evidence>
<feature type="signal peptide" evidence="6">
    <location>
        <begin position="1"/>
        <end position="22"/>
    </location>
</feature>
<dbReference type="Pfam" id="PF03227">
    <property type="entry name" value="GILT"/>
    <property type="match status" value="1"/>
</dbReference>
<dbReference type="AlphaFoldDB" id="A0A9J6FSS7"/>
<dbReference type="VEuPathDB" id="VectorBase:HLOH_047731"/>
<evidence type="ECO:0000256" key="6">
    <source>
        <dbReference type="SAM" id="SignalP"/>
    </source>
</evidence>
<dbReference type="PANTHER" id="PTHR13234:SF8">
    <property type="entry name" value="GAMMA-INTERFERON-INDUCIBLE LYSOSOMAL THIOL REDUCTASE"/>
    <property type="match status" value="1"/>
</dbReference>
<gene>
    <name evidence="7" type="ORF">HPB48_008306</name>
</gene>
<evidence type="ECO:0000313" key="7">
    <source>
        <dbReference type="EMBL" id="KAH9366274.1"/>
    </source>
</evidence>
<dbReference type="InterPro" id="IPR004911">
    <property type="entry name" value="Interferon-induced_GILT"/>
</dbReference>
<dbReference type="OrthoDB" id="958254at2759"/>
<dbReference type="GO" id="GO:0005576">
    <property type="term" value="C:extracellular region"/>
    <property type="evidence" value="ECO:0007669"/>
    <property type="project" value="UniProtKB-SubCell"/>
</dbReference>
<accession>A0A9J6FSS7</accession>
<name>A0A9J6FSS7_HAELO</name>
<evidence type="ECO:0000256" key="2">
    <source>
        <dbReference type="ARBA" id="ARBA00005679"/>
    </source>
</evidence>
<evidence type="ECO:0000256" key="3">
    <source>
        <dbReference type="ARBA" id="ARBA00022525"/>
    </source>
</evidence>